<accession>A0A1E5NY01</accession>
<gene>
    <name evidence="1" type="ORF">BGK67_35095</name>
</gene>
<keyword evidence="1" id="KW-0614">Plasmid</keyword>
<dbReference type="AlphaFoldDB" id="A0A1E5NY01"/>
<dbReference type="Proteomes" id="UP000095705">
    <property type="component" value="Plasmid pACMP1"/>
</dbReference>
<dbReference type="EMBL" id="MEHK01000005">
    <property type="protein sequence ID" value="OEJ21120.1"/>
    <property type="molecule type" value="Genomic_DNA"/>
</dbReference>
<comment type="caution">
    <text evidence="1">The sequence shown here is derived from an EMBL/GenBank/DDBJ whole genome shotgun (WGS) entry which is preliminary data.</text>
</comment>
<proteinExistence type="predicted"/>
<name>A0A1E5NY01_9ACTN</name>
<reference evidence="1 2" key="1">
    <citation type="submission" date="2016-08" db="EMBL/GenBank/DDBJ databases">
        <title>The complete genome of Streptomyces subrutilus 10-1-1.</title>
        <authorList>
            <person name="Chen X."/>
        </authorList>
    </citation>
    <scope>NUCLEOTIDE SEQUENCE [LARGE SCALE GENOMIC DNA]</scope>
    <source>
        <strain evidence="1 2">10-1-1</strain>
        <plasmid evidence="2">pacmp1</plasmid>
    </source>
</reference>
<keyword evidence="2" id="KW-1185">Reference proteome</keyword>
<sequence>MPAESEWNLSYEAEGLHPAVDFTFGTVKSGFYLLEPYEITYADSDIGDTPMPRTDTVRLGQDFRAPATVTFEVGVDTVPGAATPSGRHGKNLDALSAMAQAWDAEGLRRRFATPAVLRTVQGGRARRLYGRPRKWSAAGTRLTRQGYTPVVCTFACVDATAYDDVEQVASVGLQPPPHRGLKGPLKAPVTMGGAGVGTMNGGILVGGTKAAWPVITIRGPLSQPRVELAERVVGQKRLPGWTAGLNLALEEGETVVIDTRPWARTVLRNGTASVAGDLTWGSPLLEDMRLPVGPQNLVLRGIDETGSASMTVAWRDAYAYF</sequence>
<dbReference type="RefSeq" id="WP_069918007.1">
    <property type="nucleotide sequence ID" value="NZ_CM007203.1"/>
</dbReference>
<evidence type="ECO:0000313" key="1">
    <source>
        <dbReference type="EMBL" id="OEJ21120.1"/>
    </source>
</evidence>
<protein>
    <submittedName>
        <fullName evidence="1">Uncharacterized protein</fullName>
    </submittedName>
</protein>
<dbReference type="OrthoDB" id="3546247at2"/>
<organism evidence="1 2">
    <name type="scientific">Streptomyces subrutilus</name>
    <dbReference type="NCBI Taxonomy" id="36818"/>
    <lineage>
        <taxon>Bacteria</taxon>
        <taxon>Bacillati</taxon>
        <taxon>Actinomycetota</taxon>
        <taxon>Actinomycetes</taxon>
        <taxon>Kitasatosporales</taxon>
        <taxon>Streptomycetaceae</taxon>
        <taxon>Streptomyces</taxon>
    </lineage>
</organism>
<geneLocation type="plasmid" evidence="2">
    <name>pacmp1</name>
</geneLocation>
<evidence type="ECO:0000313" key="2">
    <source>
        <dbReference type="Proteomes" id="UP000095705"/>
    </source>
</evidence>